<organism evidence="2 3">
    <name type="scientific">Halotalea alkalilenta</name>
    <dbReference type="NCBI Taxonomy" id="376489"/>
    <lineage>
        <taxon>Bacteria</taxon>
        <taxon>Pseudomonadati</taxon>
        <taxon>Pseudomonadota</taxon>
        <taxon>Gammaproteobacteria</taxon>
        <taxon>Oceanospirillales</taxon>
        <taxon>Halomonadaceae</taxon>
        <taxon>Halotalea</taxon>
    </lineage>
</organism>
<dbReference type="KEGG" id="haa:A5892_07220"/>
<dbReference type="Pfam" id="PF03992">
    <property type="entry name" value="ABM"/>
    <property type="match status" value="1"/>
</dbReference>
<evidence type="ECO:0000259" key="1">
    <source>
        <dbReference type="PROSITE" id="PS51725"/>
    </source>
</evidence>
<evidence type="ECO:0000313" key="3">
    <source>
        <dbReference type="Proteomes" id="UP000077875"/>
    </source>
</evidence>
<reference evidence="2 3" key="1">
    <citation type="submission" date="2016-04" db="EMBL/GenBank/DDBJ databases">
        <title>Complete Genome Sequence of Halotalea alkalilenta IHB B 13600.</title>
        <authorList>
            <person name="Swarnkar M.K."/>
            <person name="Sharma A."/>
            <person name="Kaushal K."/>
            <person name="Soni R."/>
            <person name="Rana S."/>
            <person name="Singh A.K."/>
            <person name="Gulati A."/>
        </authorList>
    </citation>
    <scope>NUCLEOTIDE SEQUENCE [LARGE SCALE GENOMIC DNA]</scope>
    <source>
        <strain evidence="2 3">IHB B 13600</strain>
    </source>
</reference>
<gene>
    <name evidence="2" type="ORF">A5892_07220</name>
</gene>
<dbReference type="InterPro" id="IPR007138">
    <property type="entry name" value="ABM_dom"/>
</dbReference>
<dbReference type="Proteomes" id="UP000077875">
    <property type="component" value="Chromosome"/>
</dbReference>
<dbReference type="EMBL" id="CP015243">
    <property type="protein sequence ID" value="ANF57276.1"/>
    <property type="molecule type" value="Genomic_DNA"/>
</dbReference>
<evidence type="ECO:0000313" key="2">
    <source>
        <dbReference type="EMBL" id="ANF57276.1"/>
    </source>
</evidence>
<proteinExistence type="predicted"/>
<keyword evidence="3" id="KW-1185">Reference proteome</keyword>
<keyword evidence="2" id="KW-0503">Monooxygenase</keyword>
<dbReference type="Gene3D" id="3.30.70.100">
    <property type="match status" value="1"/>
</dbReference>
<dbReference type="SUPFAM" id="SSF54909">
    <property type="entry name" value="Dimeric alpha+beta barrel"/>
    <property type="match status" value="1"/>
</dbReference>
<sequence>MSVTYLIEFTVKPMQRERFLTLLNGVLDAMREEANFRNATLHRDPEDPYHFLLHETWADHQDVLDVQLNRPYRSEWHEALPELLERPRQVSMWSTVRVDRA</sequence>
<dbReference type="RefSeq" id="WP_064122232.1">
    <property type="nucleotide sequence ID" value="NZ_CP015243.1"/>
</dbReference>
<dbReference type="GO" id="GO:0004497">
    <property type="term" value="F:monooxygenase activity"/>
    <property type="evidence" value="ECO:0007669"/>
    <property type="project" value="UniProtKB-KW"/>
</dbReference>
<dbReference type="InterPro" id="IPR011008">
    <property type="entry name" value="Dimeric_a/b-barrel"/>
</dbReference>
<dbReference type="PROSITE" id="PS51725">
    <property type="entry name" value="ABM"/>
    <property type="match status" value="1"/>
</dbReference>
<keyword evidence="2" id="KW-0560">Oxidoreductase</keyword>
<dbReference type="AlphaFoldDB" id="A0A172YDU5"/>
<name>A0A172YDU5_9GAMM</name>
<protein>
    <submittedName>
        <fullName evidence="2">Antibiotic biosynthesis monooxygenase</fullName>
    </submittedName>
</protein>
<feature type="domain" description="ABM" evidence="1">
    <location>
        <begin position="3"/>
        <end position="92"/>
    </location>
</feature>
<accession>A0A172YDU5</accession>